<feature type="region of interest" description="Disordered" evidence="1">
    <location>
        <begin position="234"/>
        <end position="253"/>
    </location>
</feature>
<dbReference type="EMBL" id="JARKNE010000012">
    <property type="protein sequence ID" value="KAK5775543.1"/>
    <property type="molecule type" value="Genomic_DNA"/>
</dbReference>
<evidence type="ECO:0000313" key="3">
    <source>
        <dbReference type="Proteomes" id="UP001358586"/>
    </source>
</evidence>
<feature type="compositionally biased region" description="Polar residues" evidence="1">
    <location>
        <begin position="244"/>
        <end position="253"/>
    </location>
</feature>
<sequence length="253" mass="28514">MLIPRALSSEKALYENNGWLLPSTAVLGIIPNVIFGTSEPPTVCVATCEQIGNYTGNQMIVHRTLSMEAICRGRDRSAHTIIGYRAAIVVRVKCFVDSFLYGRVARWRLGIEPNDRHLRRPSLYVLEGGFSPTREYAEWYMPRSRAQYEAYGSSSYHPELELKLQFPPSFEDILCDDPELQHLTQSGSSSYHWELDPEAHTPTTEDIFPLTPLITQYPLTPDYGVYDYTTFLSTPDGTPKAGPSNYQTPQQGA</sequence>
<comment type="caution">
    <text evidence="2">The sequence shown here is derived from an EMBL/GenBank/DDBJ whole genome shotgun (WGS) entry which is preliminary data.</text>
</comment>
<proteinExistence type="predicted"/>
<protein>
    <submittedName>
        <fullName evidence="2">Uncharacterized protein</fullName>
    </submittedName>
</protein>
<name>A0ABR0MNL2_GOSAR</name>
<organism evidence="2 3">
    <name type="scientific">Gossypium arboreum</name>
    <name type="common">Tree cotton</name>
    <name type="synonym">Gossypium nanking</name>
    <dbReference type="NCBI Taxonomy" id="29729"/>
    <lineage>
        <taxon>Eukaryota</taxon>
        <taxon>Viridiplantae</taxon>
        <taxon>Streptophyta</taxon>
        <taxon>Embryophyta</taxon>
        <taxon>Tracheophyta</taxon>
        <taxon>Spermatophyta</taxon>
        <taxon>Magnoliopsida</taxon>
        <taxon>eudicotyledons</taxon>
        <taxon>Gunneridae</taxon>
        <taxon>Pentapetalae</taxon>
        <taxon>rosids</taxon>
        <taxon>malvids</taxon>
        <taxon>Malvales</taxon>
        <taxon>Malvaceae</taxon>
        <taxon>Malvoideae</taxon>
        <taxon>Gossypium</taxon>
    </lineage>
</organism>
<accession>A0ABR0MNL2</accession>
<gene>
    <name evidence="2" type="ORF">PVK06_043444</name>
</gene>
<reference evidence="2 3" key="1">
    <citation type="submission" date="2023-03" db="EMBL/GenBank/DDBJ databases">
        <title>WGS of Gossypium arboreum.</title>
        <authorList>
            <person name="Yu D."/>
        </authorList>
    </citation>
    <scope>NUCLEOTIDE SEQUENCE [LARGE SCALE GENOMIC DNA]</scope>
    <source>
        <tissue evidence="2">Leaf</tissue>
    </source>
</reference>
<evidence type="ECO:0000256" key="1">
    <source>
        <dbReference type="SAM" id="MobiDB-lite"/>
    </source>
</evidence>
<keyword evidence="3" id="KW-1185">Reference proteome</keyword>
<dbReference type="Proteomes" id="UP001358586">
    <property type="component" value="Chromosome 12"/>
</dbReference>
<evidence type="ECO:0000313" key="2">
    <source>
        <dbReference type="EMBL" id="KAK5775543.1"/>
    </source>
</evidence>